<name>Q39U79_GEOMG</name>
<dbReference type="Proteomes" id="UP000007073">
    <property type="component" value="Chromosome"/>
</dbReference>
<dbReference type="HOGENOM" id="CLU_105029_0_0_7"/>
<dbReference type="PDB" id="5T0Z">
    <property type="method" value="X-ray"/>
    <property type="resolution" value="2.25 A"/>
    <property type="chains" value="A/B/C/D=18-179"/>
</dbReference>
<evidence type="ECO:0007829" key="3">
    <source>
        <dbReference type="PDB" id="5T0Z"/>
    </source>
</evidence>
<keyword evidence="1" id="KW-0449">Lipoprotein</keyword>
<reference evidence="1 2" key="2">
    <citation type="journal article" date="2009" name="BMC Microbiol.">
        <title>The genome sequence of Geobacter metallireducens: features of metabolism, physiology and regulation common and dissimilar to Geobacter sulfurreducens.</title>
        <authorList>
            <person name="Aklujkar M."/>
            <person name="Krushkal J."/>
            <person name="DiBartolo G."/>
            <person name="Lapidus A."/>
            <person name="Land M.L."/>
            <person name="Lovley D.R."/>
        </authorList>
    </citation>
    <scope>NUCLEOTIDE SEQUENCE [LARGE SCALE GENOMIC DNA]</scope>
    <source>
        <strain evidence="2">ATCC 53774 / DSM 7210 / GS-15</strain>
    </source>
</reference>
<gene>
    <name evidence="1" type="ordered locus">Gmet_1966</name>
</gene>
<organism evidence="1 2">
    <name type="scientific">Geobacter metallireducens (strain ATCC 53774 / DSM 7210 / GS-15)</name>
    <dbReference type="NCBI Taxonomy" id="269799"/>
    <lineage>
        <taxon>Bacteria</taxon>
        <taxon>Pseudomonadati</taxon>
        <taxon>Thermodesulfobacteriota</taxon>
        <taxon>Desulfuromonadia</taxon>
        <taxon>Geobacterales</taxon>
        <taxon>Geobacteraceae</taxon>
        <taxon>Geobacter</taxon>
    </lineage>
</organism>
<keyword evidence="2" id="KW-1185">Reference proteome</keyword>
<dbReference type="AlphaFoldDB" id="Q39U79"/>
<dbReference type="eggNOG" id="COG5616">
    <property type="taxonomic scope" value="Bacteria"/>
</dbReference>
<sequence length="179" mass="19219">MKKIFVVLLVGLLLSGCVTLRQGGGTVSFTDSWALLPFINNTETPYAAERAEAVTAALLHTHGMQKLERTVTETAKGDDHLGLDRGELKQKAALEAAKQKKVRYAIAGTVNEWRYKVGLDGEPVAGFTLQVIELPEEKVVWSGVAGKSGWSRDAVSAVAQQVLDSLIGDLEKAAATNTK</sequence>
<evidence type="ECO:0000313" key="1">
    <source>
        <dbReference type="EMBL" id="ABB32195.1"/>
    </source>
</evidence>
<dbReference type="SMR" id="Q39U79"/>
<proteinExistence type="evidence at protein level"/>
<reference evidence="3" key="3">
    <citation type="journal article" date="2017" name="Proc. Natl. Acad. Sci. U.S.A.">
        <title>Oligomeric lipoprotein PelC guides Pel polysaccharide export across the outer membrane of &lt;i&gt;Pseudomonas aeruginosa&lt;/i&gt;.</title>
        <authorList>
            <person name="Marmont L.S."/>
            <person name="Rich J.D."/>
            <person name="Whitney J.C."/>
            <person name="Whitfield G.B."/>
            <person name="Almblad H."/>
            <person name="Robinson H."/>
            <person name="Parsek M.R."/>
            <person name="Harrison J.J."/>
            <person name="Howell P.L."/>
        </authorList>
    </citation>
    <scope>X-RAY CRYSTALLOGRAPHY (2.25 ANGSTROMS) OF 18-179</scope>
</reference>
<dbReference type="RefSeq" id="WP_004511878.1">
    <property type="nucleotide sequence ID" value="NC_007517.1"/>
</dbReference>
<dbReference type="STRING" id="269799.Gmet_1966"/>
<dbReference type="Gene3D" id="3.40.50.10610">
    <property type="entry name" value="ABC-type transport auxiliary lipoprotein component"/>
    <property type="match status" value="1"/>
</dbReference>
<reference evidence="1 2" key="1">
    <citation type="submission" date="2005-10" db="EMBL/GenBank/DDBJ databases">
        <title>Complete sequence of Geobacter metallireducens GS-15.</title>
        <authorList>
            <consortium name="US DOE Joint Genome Institute"/>
            <person name="Copeland A."/>
            <person name="Lucas S."/>
            <person name="Lapidus A."/>
            <person name="Barry K."/>
            <person name="Detter J.C."/>
            <person name="Glavina T."/>
            <person name="Hammon N."/>
            <person name="Israni S."/>
            <person name="Pitluck S."/>
            <person name="Di Bartolo G."/>
            <person name="Chain P."/>
            <person name="Schmutz J."/>
            <person name="Larimer F."/>
            <person name="Land M."/>
            <person name="Kyrpides N."/>
            <person name="Ivanova N."/>
            <person name="Richardson P."/>
        </authorList>
    </citation>
    <scope>NUCLEOTIDE SEQUENCE [LARGE SCALE GENOMIC DNA]</scope>
    <source>
        <strain evidence="2">ATCC 53774 / DSM 7210 / GS-15</strain>
    </source>
</reference>
<accession>Q39U79</accession>
<protein>
    <submittedName>
        <fullName evidence="1">Lipoprotein, putative</fullName>
    </submittedName>
</protein>
<dbReference type="PDBsum" id="5T0Z"/>
<evidence type="ECO:0000313" key="2">
    <source>
        <dbReference type="Proteomes" id="UP000007073"/>
    </source>
</evidence>
<dbReference type="KEGG" id="gme:Gmet_1966"/>
<dbReference type="EMBL" id="CP000148">
    <property type="protein sequence ID" value="ABB32195.1"/>
    <property type="molecule type" value="Genomic_DNA"/>
</dbReference>
<dbReference type="PROSITE" id="PS51257">
    <property type="entry name" value="PROKAR_LIPOPROTEIN"/>
    <property type="match status" value="1"/>
</dbReference>
<keyword evidence="3" id="KW-0002">3D-structure</keyword>